<sequence>MGKINVWSTESREIMEGYHGRFIHSERTTHVYWEIDPGKPLPEHDHPHEQIVNVLMGTFELIVDGTSHVLEAGDVFVVPPDVRHTGVAHTPCRILDVFAPVREDYL</sequence>
<evidence type="ECO:0000313" key="2">
    <source>
        <dbReference type="EMBL" id="SUZ76058.1"/>
    </source>
</evidence>
<dbReference type="SUPFAM" id="SSF51182">
    <property type="entry name" value="RmlC-like cupins"/>
    <property type="match status" value="1"/>
</dbReference>
<dbReference type="InterPro" id="IPR052535">
    <property type="entry name" value="Bacilysin_H2HPP_isomerase"/>
</dbReference>
<organism evidence="2">
    <name type="scientific">marine metagenome</name>
    <dbReference type="NCBI Taxonomy" id="408172"/>
    <lineage>
        <taxon>unclassified sequences</taxon>
        <taxon>metagenomes</taxon>
        <taxon>ecological metagenomes</taxon>
    </lineage>
</organism>
<name>A0A381QAP2_9ZZZZ</name>
<accession>A0A381QAP2</accession>
<dbReference type="AlphaFoldDB" id="A0A381QAP2"/>
<dbReference type="CDD" id="cd02238">
    <property type="entry name" value="cupin_KdgF"/>
    <property type="match status" value="1"/>
</dbReference>
<dbReference type="PANTHER" id="PTHR40112">
    <property type="entry name" value="H2HPP ISOMERASE"/>
    <property type="match status" value="1"/>
</dbReference>
<feature type="domain" description="Cupin type-2" evidence="1">
    <location>
        <begin position="32"/>
        <end position="98"/>
    </location>
</feature>
<dbReference type="InterPro" id="IPR014710">
    <property type="entry name" value="RmlC-like_jellyroll"/>
</dbReference>
<dbReference type="EMBL" id="UINC01001263">
    <property type="protein sequence ID" value="SUZ76058.1"/>
    <property type="molecule type" value="Genomic_DNA"/>
</dbReference>
<reference evidence="2" key="1">
    <citation type="submission" date="2018-05" db="EMBL/GenBank/DDBJ databases">
        <authorList>
            <person name="Lanie J.A."/>
            <person name="Ng W.-L."/>
            <person name="Kazmierczak K.M."/>
            <person name="Andrzejewski T.M."/>
            <person name="Davidsen T.M."/>
            <person name="Wayne K.J."/>
            <person name="Tettelin H."/>
            <person name="Glass J.I."/>
            <person name="Rusch D."/>
            <person name="Podicherti R."/>
            <person name="Tsui H.-C.T."/>
            <person name="Winkler M.E."/>
        </authorList>
    </citation>
    <scope>NUCLEOTIDE SEQUENCE</scope>
</reference>
<dbReference type="PANTHER" id="PTHR40112:SF1">
    <property type="entry name" value="H2HPP ISOMERASE"/>
    <property type="match status" value="1"/>
</dbReference>
<dbReference type="InterPro" id="IPR013096">
    <property type="entry name" value="Cupin_2"/>
</dbReference>
<proteinExistence type="predicted"/>
<gene>
    <name evidence="2" type="ORF">METZ01_LOCUS28912</name>
</gene>
<protein>
    <recommendedName>
        <fullName evidence="1">Cupin type-2 domain-containing protein</fullName>
    </recommendedName>
</protein>
<evidence type="ECO:0000259" key="1">
    <source>
        <dbReference type="Pfam" id="PF07883"/>
    </source>
</evidence>
<dbReference type="Gene3D" id="2.60.120.10">
    <property type="entry name" value="Jelly Rolls"/>
    <property type="match status" value="1"/>
</dbReference>
<dbReference type="InterPro" id="IPR011051">
    <property type="entry name" value="RmlC_Cupin_sf"/>
</dbReference>
<dbReference type="Pfam" id="PF07883">
    <property type="entry name" value="Cupin_2"/>
    <property type="match status" value="1"/>
</dbReference>